<keyword evidence="2" id="KW-0132">Cell division</keyword>
<feature type="compositionally biased region" description="Acidic residues" evidence="5">
    <location>
        <begin position="388"/>
        <end position="398"/>
    </location>
</feature>
<feature type="compositionally biased region" description="Low complexity" evidence="5">
    <location>
        <begin position="69"/>
        <end position="78"/>
    </location>
</feature>
<feature type="region of interest" description="Disordered" evidence="5">
    <location>
        <begin position="1"/>
        <end position="113"/>
    </location>
</feature>
<feature type="region of interest" description="Disordered" evidence="5">
    <location>
        <begin position="323"/>
        <end position="447"/>
    </location>
</feature>
<keyword evidence="3" id="KW-0159">Chromosome partition</keyword>
<dbReference type="Proteomes" id="UP000076023">
    <property type="component" value="Unassembled WGS sequence"/>
</dbReference>
<dbReference type="PANTHER" id="PTHR34298">
    <property type="entry name" value="SEGREGATION AND CONDENSATION PROTEIN B"/>
    <property type="match status" value="1"/>
</dbReference>
<dbReference type="Pfam" id="PF04079">
    <property type="entry name" value="SMC_ScpB"/>
    <property type="match status" value="1"/>
</dbReference>
<dbReference type="InterPro" id="IPR036388">
    <property type="entry name" value="WH-like_DNA-bd_sf"/>
</dbReference>
<dbReference type="STRING" id="690879.TSACC_22886"/>
<dbReference type="InterPro" id="IPR005234">
    <property type="entry name" value="ScpB_csome_segregation"/>
</dbReference>
<reference evidence="7" key="1">
    <citation type="journal article" date="2017" name="Genome Announc.">
        <title>Draft Genome Sequence of Terrimicrobium sacchariphilum NM-5T, a Facultative Anaerobic Soil Bacterium of the Class Spartobacteria.</title>
        <authorList>
            <person name="Qiu Y.L."/>
            <person name="Tourlousse D.M."/>
            <person name="Matsuura N."/>
            <person name="Ohashi A."/>
            <person name="Sekiguchi Y."/>
        </authorList>
    </citation>
    <scope>NUCLEOTIDE SEQUENCE [LARGE SCALE GENOMIC DNA]</scope>
    <source>
        <strain evidence="7">NM-5</strain>
    </source>
</reference>
<evidence type="ECO:0000256" key="5">
    <source>
        <dbReference type="SAM" id="MobiDB-lite"/>
    </source>
</evidence>
<gene>
    <name evidence="6" type="ORF">TSACC_22886</name>
</gene>
<comment type="caution">
    <text evidence="6">The sequence shown here is derived from an EMBL/GenBank/DDBJ whole genome shotgun (WGS) entry which is preliminary data.</text>
</comment>
<dbReference type="OrthoDB" id="9806226at2"/>
<name>A0A146GAL5_TERSA</name>
<evidence type="ECO:0000256" key="2">
    <source>
        <dbReference type="ARBA" id="ARBA00022618"/>
    </source>
</evidence>
<sequence length="447" mass="46733">MSKAKRKKKTEAKPAPEEAVVAPETTAEAPAEPQPLSDTPVDGAADEAVVAAEDGVAPAEAEQIDESENPPGEEAPVAEGEESAEGEAAEAAPAEENAAETEAEPTEGETVAEGEAVEGEVAETDAPLGPKWELAQVVQAILFASQKPVSPKELRNILKGAAEAEEENLSVKAFAKVKEDQLREAIEVLENRCADPQNAYEVRESAAGWQLVTKPEYAPWLRQLFPENRPARLSAPALETLAIIAYRQPITRADIEAVRGVAVDGVMQTLLDRGLVKIAGRAEIPGRPLLYETTSGFMEHFGLKNLDDLPNAGELRKIALPTAPIPEAPGAKPAETPAATETPAPEAPAVAAVAASEVAQEAPAMVETEAAATVPAGETPEASPEPVDPSEPEAEISDAGEVASEPAPTDAVESDQPVVEVAEAEAPSEASVDETESFNDTDSESQK</sequence>
<dbReference type="NCBIfam" id="TIGR00281">
    <property type="entry name" value="SMC-Scp complex subunit ScpB"/>
    <property type="match status" value="1"/>
</dbReference>
<dbReference type="PANTHER" id="PTHR34298:SF2">
    <property type="entry name" value="SEGREGATION AND CONDENSATION PROTEIN B"/>
    <property type="match status" value="1"/>
</dbReference>
<accession>A0A146GAL5</accession>
<feature type="compositionally biased region" description="Low complexity" evidence="5">
    <location>
        <begin position="328"/>
        <end position="364"/>
    </location>
</feature>
<evidence type="ECO:0000256" key="3">
    <source>
        <dbReference type="ARBA" id="ARBA00022829"/>
    </source>
</evidence>
<dbReference type="InParanoid" id="A0A146GAL5"/>
<feature type="compositionally biased region" description="Basic residues" evidence="5">
    <location>
        <begin position="1"/>
        <end position="10"/>
    </location>
</feature>
<feature type="compositionally biased region" description="Acidic residues" evidence="5">
    <location>
        <begin position="431"/>
        <end position="447"/>
    </location>
</feature>
<keyword evidence="4" id="KW-0131">Cell cycle</keyword>
<evidence type="ECO:0000256" key="1">
    <source>
        <dbReference type="ARBA" id="ARBA00022490"/>
    </source>
</evidence>
<protein>
    <submittedName>
        <fullName evidence="6">Segregation and condensation protein B</fullName>
    </submittedName>
</protein>
<feature type="compositionally biased region" description="Acidic residues" evidence="5">
    <location>
        <begin position="79"/>
        <end position="88"/>
    </location>
</feature>
<dbReference type="AlphaFoldDB" id="A0A146GAL5"/>
<dbReference type="GO" id="GO:0051304">
    <property type="term" value="P:chromosome separation"/>
    <property type="evidence" value="ECO:0007669"/>
    <property type="project" value="InterPro"/>
</dbReference>
<dbReference type="SUPFAM" id="SSF46785">
    <property type="entry name" value="Winged helix' DNA-binding domain"/>
    <property type="match status" value="2"/>
</dbReference>
<dbReference type="GO" id="GO:0051301">
    <property type="term" value="P:cell division"/>
    <property type="evidence" value="ECO:0007669"/>
    <property type="project" value="UniProtKB-KW"/>
</dbReference>
<feature type="compositionally biased region" description="Low complexity" evidence="5">
    <location>
        <begin position="417"/>
        <end position="430"/>
    </location>
</feature>
<feature type="compositionally biased region" description="Low complexity" evidence="5">
    <location>
        <begin position="17"/>
        <end position="61"/>
    </location>
</feature>
<dbReference type="RefSeq" id="WP_075080089.1">
    <property type="nucleotide sequence ID" value="NZ_BDCO01000002.1"/>
</dbReference>
<keyword evidence="7" id="KW-1185">Reference proteome</keyword>
<feature type="compositionally biased region" description="Acidic residues" evidence="5">
    <location>
        <begin position="97"/>
        <end position="113"/>
    </location>
</feature>
<evidence type="ECO:0000313" key="6">
    <source>
        <dbReference type="EMBL" id="GAT34461.1"/>
    </source>
</evidence>
<organism evidence="6 7">
    <name type="scientific">Terrimicrobium sacchariphilum</name>
    <dbReference type="NCBI Taxonomy" id="690879"/>
    <lineage>
        <taxon>Bacteria</taxon>
        <taxon>Pseudomonadati</taxon>
        <taxon>Verrucomicrobiota</taxon>
        <taxon>Terrimicrobiia</taxon>
        <taxon>Terrimicrobiales</taxon>
        <taxon>Terrimicrobiaceae</taxon>
        <taxon>Terrimicrobium</taxon>
    </lineage>
</organism>
<dbReference type="InterPro" id="IPR036390">
    <property type="entry name" value="WH_DNA-bd_sf"/>
</dbReference>
<keyword evidence="1" id="KW-0963">Cytoplasm</keyword>
<proteinExistence type="predicted"/>
<dbReference type="Gene3D" id="1.10.10.10">
    <property type="entry name" value="Winged helix-like DNA-binding domain superfamily/Winged helix DNA-binding domain"/>
    <property type="match status" value="2"/>
</dbReference>
<dbReference type="EMBL" id="BDCO01000002">
    <property type="protein sequence ID" value="GAT34461.1"/>
    <property type="molecule type" value="Genomic_DNA"/>
</dbReference>
<evidence type="ECO:0000256" key="4">
    <source>
        <dbReference type="ARBA" id="ARBA00023306"/>
    </source>
</evidence>
<evidence type="ECO:0000313" key="7">
    <source>
        <dbReference type="Proteomes" id="UP000076023"/>
    </source>
</evidence>